<evidence type="ECO:0000313" key="2">
    <source>
        <dbReference type="Proteomes" id="UP001230328"/>
    </source>
</evidence>
<proteinExistence type="predicted"/>
<dbReference type="EMBL" id="JAUSZI010000002">
    <property type="protein sequence ID" value="MDQ1031642.1"/>
    <property type="molecule type" value="Genomic_DNA"/>
</dbReference>
<evidence type="ECO:0000313" key="1">
    <source>
        <dbReference type="EMBL" id="MDQ1031642.1"/>
    </source>
</evidence>
<gene>
    <name evidence="1" type="ORF">QF035_009224</name>
</gene>
<keyword evidence="2" id="KW-1185">Reference proteome</keyword>
<protein>
    <submittedName>
        <fullName evidence="1">Uncharacterized protein</fullName>
    </submittedName>
</protein>
<reference evidence="1 2" key="1">
    <citation type="submission" date="2023-07" db="EMBL/GenBank/DDBJ databases">
        <title>Comparative genomics of wheat-associated soil bacteria to identify genetic determinants of phenazine resistance.</title>
        <authorList>
            <person name="Mouncey N."/>
        </authorList>
    </citation>
    <scope>NUCLEOTIDE SEQUENCE [LARGE SCALE GENOMIC DNA]</scope>
    <source>
        <strain evidence="1 2">V2I4</strain>
    </source>
</reference>
<accession>A0ABU0T7V8</accession>
<dbReference type="Proteomes" id="UP001230328">
    <property type="component" value="Unassembled WGS sequence"/>
</dbReference>
<name>A0ABU0T7V8_9ACTN</name>
<sequence length="42" mass="4993">MARCLPWWLLYHPMGQDMTDHDTRPGADQLNRLLERHETTGE</sequence>
<dbReference type="RefSeq" id="WP_307527915.1">
    <property type="nucleotide sequence ID" value="NZ_JAUSZI010000002.1"/>
</dbReference>
<organism evidence="1 2">
    <name type="scientific">Streptomyces umbrinus</name>
    <dbReference type="NCBI Taxonomy" id="67370"/>
    <lineage>
        <taxon>Bacteria</taxon>
        <taxon>Bacillati</taxon>
        <taxon>Actinomycetota</taxon>
        <taxon>Actinomycetes</taxon>
        <taxon>Kitasatosporales</taxon>
        <taxon>Streptomycetaceae</taxon>
        <taxon>Streptomyces</taxon>
        <taxon>Streptomyces phaeochromogenes group</taxon>
    </lineage>
</organism>
<comment type="caution">
    <text evidence="1">The sequence shown here is derived from an EMBL/GenBank/DDBJ whole genome shotgun (WGS) entry which is preliminary data.</text>
</comment>